<name>A0A1I2S2F5_9ACTN</name>
<proteinExistence type="predicted"/>
<accession>A0A1I2S2F5</accession>
<evidence type="ECO:0000313" key="3">
    <source>
        <dbReference type="Proteomes" id="UP000181942"/>
    </source>
</evidence>
<reference evidence="2 3" key="1">
    <citation type="submission" date="2016-10" db="EMBL/GenBank/DDBJ databases">
        <authorList>
            <person name="de Groot N.N."/>
        </authorList>
    </citation>
    <scope>NUCLEOTIDE SEQUENCE [LARGE SCALE GENOMIC DNA]</scope>
    <source>
        <strain evidence="2 3">OK461</strain>
    </source>
</reference>
<dbReference type="EMBL" id="FONR01000021">
    <property type="protein sequence ID" value="SFG47012.1"/>
    <property type="molecule type" value="Genomic_DNA"/>
</dbReference>
<protein>
    <recommendedName>
        <fullName evidence="4">Right handed beta helix region</fullName>
    </recommendedName>
</protein>
<dbReference type="AlphaFoldDB" id="A0A1I2S2F5"/>
<organism evidence="2 3">
    <name type="scientific">Streptomyces mirabilis</name>
    <dbReference type="NCBI Taxonomy" id="68239"/>
    <lineage>
        <taxon>Bacteria</taxon>
        <taxon>Bacillati</taxon>
        <taxon>Actinomycetota</taxon>
        <taxon>Actinomycetes</taxon>
        <taxon>Kitasatosporales</taxon>
        <taxon>Streptomycetaceae</taxon>
        <taxon>Streptomyces</taxon>
    </lineage>
</organism>
<dbReference type="Proteomes" id="UP000181942">
    <property type="component" value="Unassembled WGS sequence"/>
</dbReference>
<evidence type="ECO:0008006" key="4">
    <source>
        <dbReference type="Google" id="ProtNLM"/>
    </source>
</evidence>
<sequence length="106" mass="11165">MAGAVGRVTRSTVGGNDCRQPDPDCGPDFFSEIQHAGIVASTPGTVVRDNRLAGNRIGIYAVGGSDRVGNNHITRSSHFGMALRTSGAPVRTFEWYGFTATATVQP</sequence>
<dbReference type="RefSeq" id="WP_075031986.1">
    <property type="nucleotide sequence ID" value="NZ_FONR01000021.1"/>
</dbReference>
<gene>
    <name evidence="2" type="ORF">SAMN02787118_12181</name>
</gene>
<evidence type="ECO:0000313" key="2">
    <source>
        <dbReference type="EMBL" id="SFG47012.1"/>
    </source>
</evidence>
<evidence type="ECO:0000256" key="1">
    <source>
        <dbReference type="SAM" id="MobiDB-lite"/>
    </source>
</evidence>
<feature type="region of interest" description="Disordered" evidence="1">
    <location>
        <begin position="1"/>
        <end position="22"/>
    </location>
</feature>